<reference evidence="1" key="1">
    <citation type="submission" date="2019-06" db="EMBL/GenBank/DDBJ databases">
        <authorList>
            <person name="Zheng W."/>
        </authorList>
    </citation>
    <scope>NUCLEOTIDE SEQUENCE</scope>
    <source>
        <strain evidence="1">QDHG01</strain>
    </source>
</reference>
<organism evidence="1 2">
    <name type="scientific">Halteria grandinella</name>
    <dbReference type="NCBI Taxonomy" id="5974"/>
    <lineage>
        <taxon>Eukaryota</taxon>
        <taxon>Sar</taxon>
        <taxon>Alveolata</taxon>
        <taxon>Ciliophora</taxon>
        <taxon>Intramacronucleata</taxon>
        <taxon>Spirotrichea</taxon>
        <taxon>Stichotrichia</taxon>
        <taxon>Sporadotrichida</taxon>
        <taxon>Halteriidae</taxon>
        <taxon>Halteria</taxon>
    </lineage>
</organism>
<comment type="caution">
    <text evidence="1">The sequence shown here is derived from an EMBL/GenBank/DDBJ whole genome shotgun (WGS) entry which is preliminary data.</text>
</comment>
<accession>A0A8J8NF58</accession>
<sequence length="496" mass="58795">MDCKQIIVKTHKLECEYLREFFNSQSKANKFIDCNWIYYSTIEQVEWASKYFTQKCINKQINISIDLIIDDAKVLVETLFSGPLNIFKNKRIYGPVNINGNTCLANADTYTQRLFTDRVDLAVFALNNCRGLTQLECDWIYSKYQELIVEKLYLQELVTDSLCCPFLSEILKKSKDTLRSLKCRDTVDLSPLRQSTQLRILRIHEGDINYENLEVIRTFSNLEELETSDQKLISLFKESKALKTLNYKGQVNAKLFDNFPQSVTTLSVNDPVTFNQVKKFLEENPFVKELTIGLYEHEAAALLNLFKHVKFNFTFFHPYLFTFSQWYSYLHPEYKQIGMPGSEPDHVLYELLFKRIKDKQMMFEPYLEAAGKRVYQLRDQILNAPPEMMEQLSTFNEFKNCLRKDNLESVYFESVFKEQLSTDDDEYLLIIVSAYDEIFQLQADIHKTVEMLKAMGWKQGYIKRERFFHHCRHNWIEPLTNEDFIEFEEFEEIDWV</sequence>
<evidence type="ECO:0000313" key="2">
    <source>
        <dbReference type="Proteomes" id="UP000785679"/>
    </source>
</evidence>
<dbReference type="AlphaFoldDB" id="A0A8J8NF58"/>
<dbReference type="EMBL" id="RRYP01018341">
    <property type="protein sequence ID" value="TNV73678.1"/>
    <property type="molecule type" value="Genomic_DNA"/>
</dbReference>
<gene>
    <name evidence="1" type="ORF">FGO68_gene10084</name>
</gene>
<protein>
    <submittedName>
        <fullName evidence="1">Uncharacterized protein</fullName>
    </submittedName>
</protein>
<dbReference type="Proteomes" id="UP000785679">
    <property type="component" value="Unassembled WGS sequence"/>
</dbReference>
<proteinExistence type="predicted"/>
<name>A0A8J8NF58_HALGN</name>
<evidence type="ECO:0000313" key="1">
    <source>
        <dbReference type="EMBL" id="TNV73678.1"/>
    </source>
</evidence>
<keyword evidence="2" id="KW-1185">Reference proteome</keyword>